<organism evidence="1">
    <name type="scientific">marine metagenome</name>
    <dbReference type="NCBI Taxonomy" id="408172"/>
    <lineage>
        <taxon>unclassified sequences</taxon>
        <taxon>metagenomes</taxon>
        <taxon>ecological metagenomes</taxon>
    </lineage>
</organism>
<dbReference type="EMBL" id="UINC01124749">
    <property type="protein sequence ID" value="SVD02111.1"/>
    <property type="molecule type" value="Genomic_DNA"/>
</dbReference>
<proteinExistence type="predicted"/>
<reference evidence="1" key="1">
    <citation type="submission" date="2018-05" db="EMBL/GenBank/DDBJ databases">
        <authorList>
            <person name="Lanie J.A."/>
            <person name="Ng W.-L."/>
            <person name="Kazmierczak K.M."/>
            <person name="Andrzejewski T.M."/>
            <person name="Davidsen T.M."/>
            <person name="Wayne K.J."/>
            <person name="Tettelin H."/>
            <person name="Glass J.I."/>
            <person name="Rusch D."/>
            <person name="Podicherti R."/>
            <person name="Tsui H.-C.T."/>
            <person name="Winkler M.E."/>
        </authorList>
    </citation>
    <scope>NUCLEOTIDE SEQUENCE</scope>
</reference>
<protein>
    <submittedName>
        <fullName evidence="1">Uncharacterized protein</fullName>
    </submittedName>
</protein>
<accession>A0A382RZN1</accession>
<sequence>MKQERVSTSAEIEAIKAKLLPQSLLVELPAPEIMGLGLLAREIANSNIFEIDDKYNIHTLHQDVRVTLHVHESVRRRVKGGNRHLACSVDFWANDICIMSRGDTPATDDCFAFVLMAKAGWPKSIVPPTLYWPMKKVAAVSAAEKKKRLEHARKKARLRSTEKEEWEWILSHYTRGYIPDYY</sequence>
<name>A0A382RZN1_9ZZZZ</name>
<gene>
    <name evidence="1" type="ORF">METZ01_LOCUS354965</name>
</gene>
<evidence type="ECO:0000313" key="1">
    <source>
        <dbReference type="EMBL" id="SVD02111.1"/>
    </source>
</evidence>
<dbReference type="AlphaFoldDB" id="A0A382RZN1"/>